<dbReference type="InterPro" id="IPR032710">
    <property type="entry name" value="NTF2-like_dom_sf"/>
</dbReference>
<dbReference type="Proteomes" id="UP000050961">
    <property type="component" value="Unassembled WGS sequence"/>
</dbReference>
<comment type="caution">
    <text evidence="2">The sequence shown here is derived from an EMBL/GenBank/DDBJ whole genome shotgun (WGS) entry which is preliminary data.</text>
</comment>
<protein>
    <recommendedName>
        <fullName evidence="1">SnoaL-like domain-containing protein</fullName>
    </recommendedName>
</protein>
<name>A0A0R2E2F4_9LACO</name>
<dbReference type="STRING" id="1423806.FD15_GL000468"/>
<evidence type="ECO:0000259" key="1">
    <source>
        <dbReference type="Pfam" id="PF12680"/>
    </source>
</evidence>
<dbReference type="Pfam" id="PF12680">
    <property type="entry name" value="SnoaL_2"/>
    <property type="match status" value="1"/>
</dbReference>
<keyword evidence="3" id="KW-1185">Reference proteome</keyword>
<dbReference type="InterPro" id="IPR037401">
    <property type="entry name" value="SnoaL-like"/>
</dbReference>
<evidence type="ECO:0000313" key="3">
    <source>
        <dbReference type="Proteomes" id="UP000050961"/>
    </source>
</evidence>
<evidence type="ECO:0000313" key="2">
    <source>
        <dbReference type="EMBL" id="KRN06908.1"/>
    </source>
</evidence>
<dbReference type="AlphaFoldDB" id="A0A0R2E2F4"/>
<dbReference type="EMBL" id="AYZF01000008">
    <property type="protein sequence ID" value="KRN06908.1"/>
    <property type="molecule type" value="Genomic_DNA"/>
</dbReference>
<accession>A0A0R2E2F4</accession>
<dbReference type="SUPFAM" id="SSF54427">
    <property type="entry name" value="NTF2-like"/>
    <property type="match status" value="1"/>
</dbReference>
<gene>
    <name evidence="2" type="ORF">FD15_GL000468</name>
</gene>
<dbReference type="PATRIC" id="fig|1423806.3.peg.476"/>
<feature type="domain" description="SnoaL-like" evidence="1">
    <location>
        <begin position="14"/>
        <end position="112"/>
    </location>
</feature>
<sequence length="128" mass="15433">MRVLTQFNSEELIKEYFRAWVTRDFPNVAHFFTHDIYYRECTGASYCGLDEINEWIKHMLKKQTVLEWDIDSIEKNYSGSFIVTWFFYAKEEKEYSFDGVSLINFVNGKISHISEYAANHELYRPFKR</sequence>
<dbReference type="eggNOG" id="COG3631">
    <property type="taxonomic scope" value="Bacteria"/>
</dbReference>
<proteinExistence type="predicted"/>
<organism evidence="2 3">
    <name type="scientific">Liquorilactobacillus sucicola DSM 21376 = JCM 15457</name>
    <dbReference type="NCBI Taxonomy" id="1423806"/>
    <lineage>
        <taxon>Bacteria</taxon>
        <taxon>Bacillati</taxon>
        <taxon>Bacillota</taxon>
        <taxon>Bacilli</taxon>
        <taxon>Lactobacillales</taxon>
        <taxon>Lactobacillaceae</taxon>
        <taxon>Liquorilactobacillus</taxon>
    </lineage>
</organism>
<reference evidence="2 3" key="1">
    <citation type="journal article" date="2015" name="Genome Announc.">
        <title>Expanding the biotechnology potential of lactobacilli through comparative genomics of 213 strains and associated genera.</title>
        <authorList>
            <person name="Sun Z."/>
            <person name="Harris H.M."/>
            <person name="McCann A."/>
            <person name="Guo C."/>
            <person name="Argimon S."/>
            <person name="Zhang W."/>
            <person name="Yang X."/>
            <person name="Jeffery I.B."/>
            <person name="Cooney J.C."/>
            <person name="Kagawa T.F."/>
            <person name="Liu W."/>
            <person name="Song Y."/>
            <person name="Salvetti E."/>
            <person name="Wrobel A."/>
            <person name="Rasinkangas P."/>
            <person name="Parkhill J."/>
            <person name="Rea M.C."/>
            <person name="O'Sullivan O."/>
            <person name="Ritari J."/>
            <person name="Douillard F.P."/>
            <person name="Paul Ross R."/>
            <person name="Yang R."/>
            <person name="Briner A.E."/>
            <person name="Felis G.E."/>
            <person name="de Vos W.M."/>
            <person name="Barrangou R."/>
            <person name="Klaenhammer T.R."/>
            <person name="Caufield P.W."/>
            <person name="Cui Y."/>
            <person name="Zhang H."/>
            <person name="O'Toole P.W."/>
        </authorList>
    </citation>
    <scope>NUCLEOTIDE SEQUENCE [LARGE SCALE GENOMIC DNA]</scope>
    <source>
        <strain evidence="2 3">DSM 21376</strain>
    </source>
</reference>
<dbReference type="Gene3D" id="3.10.450.50">
    <property type="match status" value="1"/>
</dbReference>